<sequence length="30" mass="3186">MAIGVQDITTGEQDGTQGHHIPGHSQPFLL</sequence>
<feature type="compositionally biased region" description="Polar residues" evidence="1">
    <location>
        <begin position="7"/>
        <end position="16"/>
    </location>
</feature>
<dbReference type="AlphaFoldDB" id="A0A3N1UJH5"/>
<name>A0A3N1UJH5_9BACT</name>
<dbReference type="EMBL" id="RJVA01000016">
    <property type="protein sequence ID" value="ROQ89918.1"/>
    <property type="molecule type" value="Genomic_DNA"/>
</dbReference>
<comment type="caution">
    <text evidence="2">The sequence shown here is derived from an EMBL/GenBank/DDBJ whole genome shotgun (WGS) entry which is preliminary data.</text>
</comment>
<evidence type="ECO:0000313" key="3">
    <source>
        <dbReference type="Proteomes" id="UP000276223"/>
    </source>
</evidence>
<organism evidence="2 3">
    <name type="scientific">Desulfosoma caldarium</name>
    <dbReference type="NCBI Taxonomy" id="610254"/>
    <lineage>
        <taxon>Bacteria</taxon>
        <taxon>Pseudomonadati</taxon>
        <taxon>Thermodesulfobacteriota</taxon>
        <taxon>Syntrophobacteria</taxon>
        <taxon>Syntrophobacterales</taxon>
        <taxon>Syntrophobacteraceae</taxon>
        <taxon>Desulfosoma</taxon>
    </lineage>
</organism>
<protein>
    <submittedName>
        <fullName evidence="2">Uncharacterized protein</fullName>
    </submittedName>
</protein>
<evidence type="ECO:0000256" key="1">
    <source>
        <dbReference type="SAM" id="MobiDB-lite"/>
    </source>
</evidence>
<gene>
    <name evidence="2" type="ORF">EDC27_3039</name>
</gene>
<reference evidence="2 3" key="1">
    <citation type="submission" date="2018-11" db="EMBL/GenBank/DDBJ databases">
        <title>Genomic Encyclopedia of Type Strains, Phase IV (KMG-IV): sequencing the most valuable type-strain genomes for metagenomic binning, comparative biology and taxonomic classification.</title>
        <authorList>
            <person name="Goeker M."/>
        </authorList>
    </citation>
    <scope>NUCLEOTIDE SEQUENCE [LARGE SCALE GENOMIC DNA]</scope>
    <source>
        <strain evidence="2 3">DSM 22027</strain>
    </source>
</reference>
<dbReference type="Proteomes" id="UP000276223">
    <property type="component" value="Unassembled WGS sequence"/>
</dbReference>
<evidence type="ECO:0000313" key="2">
    <source>
        <dbReference type="EMBL" id="ROQ89918.1"/>
    </source>
</evidence>
<accession>A0A3N1UJH5</accession>
<feature type="region of interest" description="Disordered" evidence="1">
    <location>
        <begin position="1"/>
        <end position="30"/>
    </location>
</feature>
<proteinExistence type="predicted"/>
<keyword evidence="3" id="KW-1185">Reference proteome</keyword>